<evidence type="ECO:0000256" key="12">
    <source>
        <dbReference type="HAMAP-Rule" id="MF_01635"/>
    </source>
</evidence>
<evidence type="ECO:0000256" key="2">
    <source>
        <dbReference type="ARBA" id="ARBA00004141"/>
    </source>
</evidence>
<keyword evidence="8 12" id="KW-0812">Transmembrane</keyword>
<dbReference type="FunFam" id="1.20.120.1780:FF:000001">
    <property type="entry name" value="4-hydroxybenzoate octaprenyltransferase"/>
    <property type="match status" value="1"/>
</dbReference>
<dbReference type="Proteomes" id="UP000886251">
    <property type="component" value="Unassembled WGS sequence"/>
</dbReference>
<evidence type="ECO:0000256" key="6">
    <source>
        <dbReference type="ARBA" id="ARBA00022679"/>
    </source>
</evidence>
<dbReference type="CDD" id="cd13959">
    <property type="entry name" value="PT_UbiA_COQ2"/>
    <property type="match status" value="1"/>
</dbReference>
<proteinExistence type="inferred from homology"/>
<feature type="transmembrane region" description="Helical" evidence="12">
    <location>
        <begin position="221"/>
        <end position="242"/>
    </location>
</feature>
<gene>
    <name evidence="12" type="primary">ubiA</name>
    <name evidence="14" type="ORF">ENI96_14130</name>
</gene>
<name>A0A831RN44_9GAMM</name>
<dbReference type="PANTHER" id="PTHR11048:SF28">
    <property type="entry name" value="4-HYDROXYBENZOATE POLYPRENYLTRANSFERASE, MITOCHONDRIAL"/>
    <property type="match status" value="1"/>
</dbReference>
<dbReference type="InterPro" id="IPR039653">
    <property type="entry name" value="Prenyltransferase"/>
</dbReference>
<dbReference type="FunFam" id="1.10.357.140:FF:000002">
    <property type="entry name" value="4-hydroxybenzoate octaprenyltransferase"/>
    <property type="match status" value="1"/>
</dbReference>
<feature type="transmembrane region" description="Helical" evidence="12">
    <location>
        <begin position="280"/>
        <end position="300"/>
    </location>
</feature>
<evidence type="ECO:0000256" key="13">
    <source>
        <dbReference type="NCBIfam" id="TIGR01474"/>
    </source>
</evidence>
<organism evidence="14">
    <name type="scientific">Sedimenticola thiotaurini</name>
    <dbReference type="NCBI Taxonomy" id="1543721"/>
    <lineage>
        <taxon>Bacteria</taxon>
        <taxon>Pseudomonadati</taxon>
        <taxon>Pseudomonadota</taxon>
        <taxon>Gammaproteobacteria</taxon>
        <taxon>Chromatiales</taxon>
        <taxon>Sedimenticolaceae</taxon>
        <taxon>Sedimenticola</taxon>
    </lineage>
</organism>
<feature type="transmembrane region" description="Helical" evidence="12">
    <location>
        <begin position="57"/>
        <end position="77"/>
    </location>
</feature>
<sequence>MREPQLKAKIAPAYAPLRERLVNYMILVRLHRPIGILLLLWPALWALWIAGDGRPPWGVVLIFVLGVTLMRSAGCAINDYADRHIDGRVARTRMRPLAVGSITPQEAVGVFAVLCLAAFGLVLLLNRQTILMSLVAVTLAAVYPFMKRVTHLPQLVLGMAFGWAVPMAFTALTGSVPAMGWLLFTGAVVWALVYDTEYAMVDREDDLRIGVKSTAILFGDYDRLMIGLLQLLLIGLLLLVGAQAGLGLWYYLGVAGGALLFLRQQWMLADRRPESAFRAFLDNNTFGMVIFLGLVVDYLVRG</sequence>
<dbReference type="EMBL" id="DRKP01000179">
    <property type="protein sequence ID" value="HEB97555.1"/>
    <property type="molecule type" value="Genomic_DNA"/>
</dbReference>
<dbReference type="PANTHER" id="PTHR11048">
    <property type="entry name" value="PRENYLTRANSFERASES"/>
    <property type="match status" value="1"/>
</dbReference>
<feature type="transmembrane region" description="Helical" evidence="12">
    <location>
        <begin position="34"/>
        <end position="51"/>
    </location>
</feature>
<feature type="transmembrane region" description="Helical" evidence="12">
    <location>
        <begin position="248"/>
        <end position="268"/>
    </location>
</feature>
<comment type="cofactor">
    <cofactor evidence="1 12">
        <name>Mg(2+)</name>
        <dbReference type="ChEBI" id="CHEBI:18420"/>
    </cofactor>
</comment>
<dbReference type="InterPro" id="IPR044878">
    <property type="entry name" value="UbiA_sf"/>
</dbReference>
<dbReference type="InterPro" id="IPR030470">
    <property type="entry name" value="UbiA_prenylTrfase_CS"/>
</dbReference>
<accession>A0A831RN44</accession>
<evidence type="ECO:0000256" key="11">
    <source>
        <dbReference type="ARBA" id="ARBA00023136"/>
    </source>
</evidence>
<dbReference type="GO" id="GO:0006744">
    <property type="term" value="P:ubiquinone biosynthetic process"/>
    <property type="evidence" value="ECO:0007669"/>
    <property type="project" value="UniProtKB-UniRule"/>
</dbReference>
<comment type="subcellular location">
    <subcellularLocation>
        <location evidence="12">Cell inner membrane</location>
        <topology evidence="12">Multi-pass membrane protein</topology>
    </subcellularLocation>
    <subcellularLocation>
        <location evidence="2">Membrane</location>
        <topology evidence="2">Multi-pass membrane protein</topology>
    </subcellularLocation>
</comment>
<dbReference type="GO" id="GO:0005886">
    <property type="term" value="C:plasma membrane"/>
    <property type="evidence" value="ECO:0007669"/>
    <property type="project" value="UniProtKB-SubCell"/>
</dbReference>
<protein>
    <recommendedName>
        <fullName evidence="12 13">4-hydroxybenzoate octaprenyltransferase</fullName>
        <ecNumber evidence="12 13">2.5.1.39</ecNumber>
    </recommendedName>
    <alternativeName>
        <fullName evidence="12">4-HB polyprenyltransferase</fullName>
    </alternativeName>
</protein>
<reference evidence="14" key="1">
    <citation type="journal article" date="2020" name="mSystems">
        <title>Genome- and Community-Level Interaction Insights into Carbon Utilization and Element Cycling Functions of Hydrothermarchaeota in Hydrothermal Sediment.</title>
        <authorList>
            <person name="Zhou Z."/>
            <person name="Liu Y."/>
            <person name="Xu W."/>
            <person name="Pan J."/>
            <person name="Luo Z.H."/>
            <person name="Li M."/>
        </authorList>
    </citation>
    <scope>NUCLEOTIDE SEQUENCE [LARGE SCALE GENOMIC DNA]</scope>
    <source>
        <strain evidence="14">HyVt-443</strain>
    </source>
</reference>
<dbReference type="PROSITE" id="PS00943">
    <property type="entry name" value="UBIA"/>
    <property type="match status" value="1"/>
</dbReference>
<dbReference type="NCBIfam" id="TIGR01474">
    <property type="entry name" value="ubiA_proteo"/>
    <property type="match status" value="1"/>
</dbReference>
<dbReference type="Pfam" id="PF01040">
    <property type="entry name" value="UbiA"/>
    <property type="match status" value="1"/>
</dbReference>
<evidence type="ECO:0000256" key="10">
    <source>
        <dbReference type="ARBA" id="ARBA00022989"/>
    </source>
</evidence>
<evidence type="ECO:0000256" key="1">
    <source>
        <dbReference type="ARBA" id="ARBA00001946"/>
    </source>
</evidence>
<dbReference type="Gene3D" id="1.10.357.140">
    <property type="entry name" value="UbiA prenyltransferase"/>
    <property type="match status" value="1"/>
</dbReference>
<evidence type="ECO:0000313" key="14">
    <source>
        <dbReference type="EMBL" id="HEB97555.1"/>
    </source>
</evidence>
<keyword evidence="11 12" id="KW-0472">Membrane</keyword>
<keyword evidence="6 12" id="KW-0808">Transferase</keyword>
<dbReference type="GO" id="GO:0008412">
    <property type="term" value="F:4-hydroxybenzoate polyprenyltransferase activity"/>
    <property type="evidence" value="ECO:0007669"/>
    <property type="project" value="UniProtKB-UniRule"/>
</dbReference>
<dbReference type="UniPathway" id="UPA00232"/>
<keyword evidence="9 12" id="KW-0460">Magnesium</keyword>
<dbReference type="InterPro" id="IPR006370">
    <property type="entry name" value="HB_polyprenyltransferase-like"/>
</dbReference>
<keyword evidence="5 12" id="KW-0997">Cell inner membrane</keyword>
<evidence type="ECO:0000256" key="5">
    <source>
        <dbReference type="ARBA" id="ARBA00022519"/>
    </source>
</evidence>
<comment type="function">
    <text evidence="12">Catalyzes the prenylation of para-hydroxybenzoate (PHB) with an all-trans polyprenyl group. Mediates the second step in the final reaction sequence of ubiquinone-8 (UQ-8) biosynthesis, which is the condensation of the polyisoprenoid side chain with PHB, generating the first membrane-bound Q intermediate 3-octaprenyl-4-hydroxybenzoate.</text>
</comment>
<dbReference type="EC" id="2.5.1.39" evidence="12 13"/>
<comment type="catalytic activity">
    <reaction evidence="12">
        <text>all-trans-octaprenyl diphosphate + 4-hydroxybenzoate = 4-hydroxy-3-(all-trans-octaprenyl)benzoate + diphosphate</text>
        <dbReference type="Rhea" id="RHEA:27782"/>
        <dbReference type="ChEBI" id="CHEBI:1617"/>
        <dbReference type="ChEBI" id="CHEBI:17879"/>
        <dbReference type="ChEBI" id="CHEBI:33019"/>
        <dbReference type="ChEBI" id="CHEBI:57711"/>
        <dbReference type="EC" id="2.5.1.39"/>
    </reaction>
</comment>
<keyword evidence="10 12" id="KW-1133">Transmembrane helix</keyword>
<evidence type="ECO:0000256" key="4">
    <source>
        <dbReference type="ARBA" id="ARBA00022475"/>
    </source>
</evidence>
<evidence type="ECO:0000256" key="9">
    <source>
        <dbReference type="ARBA" id="ARBA00022842"/>
    </source>
</evidence>
<keyword evidence="7 12" id="KW-0831">Ubiquinone biosynthesis</keyword>
<keyword evidence="4 12" id="KW-1003">Cell membrane</keyword>
<dbReference type="Gene3D" id="1.20.120.1780">
    <property type="entry name" value="UbiA prenyltransferase"/>
    <property type="match status" value="1"/>
</dbReference>
<dbReference type="HAMAP" id="MF_01635">
    <property type="entry name" value="UbiA"/>
    <property type="match status" value="1"/>
</dbReference>
<comment type="caution">
    <text evidence="14">The sequence shown here is derived from an EMBL/GenBank/DDBJ whole genome shotgun (WGS) entry which is preliminary data.</text>
</comment>
<feature type="transmembrane region" description="Helical" evidence="12">
    <location>
        <begin position="155"/>
        <end position="172"/>
    </location>
</feature>
<comment type="similarity">
    <text evidence="3 12">Belongs to the UbiA prenyltransferase family.</text>
</comment>
<comment type="pathway">
    <text evidence="12">Cofactor biosynthesis; ubiquinone biosynthesis.</text>
</comment>
<evidence type="ECO:0000256" key="3">
    <source>
        <dbReference type="ARBA" id="ARBA00005985"/>
    </source>
</evidence>
<dbReference type="InterPro" id="IPR000537">
    <property type="entry name" value="UbiA_prenyltransferase"/>
</dbReference>
<dbReference type="AlphaFoldDB" id="A0A831RN44"/>
<evidence type="ECO:0000256" key="8">
    <source>
        <dbReference type="ARBA" id="ARBA00022692"/>
    </source>
</evidence>
<feature type="transmembrane region" description="Helical" evidence="12">
    <location>
        <begin position="129"/>
        <end position="146"/>
    </location>
</feature>
<feature type="transmembrane region" description="Helical" evidence="12">
    <location>
        <begin position="97"/>
        <end position="123"/>
    </location>
</feature>
<feature type="transmembrane region" description="Helical" evidence="12">
    <location>
        <begin position="178"/>
        <end position="200"/>
    </location>
</feature>
<evidence type="ECO:0000256" key="7">
    <source>
        <dbReference type="ARBA" id="ARBA00022688"/>
    </source>
</evidence>